<evidence type="ECO:0000256" key="1">
    <source>
        <dbReference type="SAM" id="Phobius"/>
    </source>
</evidence>
<name>A0A2Z3GGQ8_9BACT</name>
<sequence>MTAQISDTDVTSLRMRQLTLAHGLLSFGFNMAIIALGVNVVSSIL</sequence>
<keyword evidence="1" id="KW-0472">Membrane</keyword>
<proteinExistence type="predicted"/>
<dbReference type="InterPro" id="IPR009781">
    <property type="entry name" value="DUF1345"/>
</dbReference>
<accession>A0A2Z3GGQ8</accession>
<dbReference type="RefSeq" id="WP_109656117.1">
    <property type="nucleotide sequence ID" value="NZ_CP029145.1"/>
</dbReference>
<dbReference type="Pfam" id="PF07077">
    <property type="entry name" value="DUF1345"/>
    <property type="match status" value="1"/>
</dbReference>
<gene>
    <name evidence="2" type="ORF">DDQ68_09735</name>
</gene>
<reference evidence="3" key="1">
    <citation type="submission" date="2018-04" db="EMBL/GenBank/DDBJ databases">
        <title>Complete genome of Antarctic heterotrophic bacterium Hymenobacter nivis.</title>
        <authorList>
            <person name="Terashima M."/>
        </authorList>
    </citation>
    <scope>NUCLEOTIDE SEQUENCE [LARGE SCALE GENOMIC DNA]</scope>
    <source>
        <strain evidence="3">NBRC 111535</strain>
    </source>
</reference>
<dbReference type="EMBL" id="CP029145">
    <property type="protein sequence ID" value="AWM33029.1"/>
    <property type="molecule type" value="Genomic_DNA"/>
</dbReference>
<keyword evidence="3" id="KW-1185">Reference proteome</keyword>
<evidence type="ECO:0000313" key="2">
    <source>
        <dbReference type="EMBL" id="AWM33029.1"/>
    </source>
</evidence>
<keyword evidence="1" id="KW-0812">Transmembrane</keyword>
<evidence type="ECO:0008006" key="4">
    <source>
        <dbReference type="Google" id="ProtNLM"/>
    </source>
</evidence>
<dbReference type="OrthoDB" id="64737at2"/>
<dbReference type="Proteomes" id="UP000245999">
    <property type="component" value="Chromosome"/>
</dbReference>
<protein>
    <recommendedName>
        <fullName evidence="4">DUF1345 domain-containing protein</fullName>
    </recommendedName>
</protein>
<feature type="transmembrane region" description="Helical" evidence="1">
    <location>
        <begin position="20"/>
        <end position="41"/>
    </location>
</feature>
<dbReference type="KEGG" id="hnv:DDQ68_09735"/>
<keyword evidence="1" id="KW-1133">Transmembrane helix</keyword>
<dbReference type="AlphaFoldDB" id="A0A2Z3GGQ8"/>
<organism evidence="2 3">
    <name type="scientific">Hymenobacter nivis</name>
    <dbReference type="NCBI Taxonomy" id="1850093"/>
    <lineage>
        <taxon>Bacteria</taxon>
        <taxon>Pseudomonadati</taxon>
        <taxon>Bacteroidota</taxon>
        <taxon>Cytophagia</taxon>
        <taxon>Cytophagales</taxon>
        <taxon>Hymenobacteraceae</taxon>
        <taxon>Hymenobacter</taxon>
    </lineage>
</organism>
<evidence type="ECO:0000313" key="3">
    <source>
        <dbReference type="Proteomes" id="UP000245999"/>
    </source>
</evidence>